<evidence type="ECO:0000313" key="3">
    <source>
        <dbReference type="EMBL" id="KAK3701445.1"/>
    </source>
</evidence>
<evidence type="ECO:0000256" key="1">
    <source>
        <dbReference type="SAM" id="MobiDB-lite"/>
    </source>
</evidence>
<feature type="transmembrane region" description="Helical" evidence="2">
    <location>
        <begin position="520"/>
        <end position="542"/>
    </location>
</feature>
<keyword evidence="2" id="KW-0472">Membrane</keyword>
<feature type="transmembrane region" description="Helical" evidence="2">
    <location>
        <begin position="554"/>
        <end position="573"/>
    </location>
</feature>
<dbReference type="SUPFAM" id="SSF103473">
    <property type="entry name" value="MFS general substrate transporter"/>
    <property type="match status" value="1"/>
</dbReference>
<dbReference type="Proteomes" id="UP001283361">
    <property type="component" value="Unassembled WGS sequence"/>
</dbReference>
<proteinExistence type="predicted"/>
<feature type="transmembrane region" description="Helical" evidence="2">
    <location>
        <begin position="72"/>
        <end position="93"/>
    </location>
</feature>
<dbReference type="InterPro" id="IPR011701">
    <property type="entry name" value="MFS"/>
</dbReference>
<dbReference type="Pfam" id="PF07690">
    <property type="entry name" value="MFS_1"/>
    <property type="match status" value="2"/>
</dbReference>
<accession>A0AAE0XPJ6</accession>
<feature type="transmembrane region" description="Helical" evidence="2">
    <location>
        <begin position="30"/>
        <end position="60"/>
    </location>
</feature>
<dbReference type="AlphaFoldDB" id="A0AAE0XPJ6"/>
<evidence type="ECO:0000256" key="2">
    <source>
        <dbReference type="SAM" id="Phobius"/>
    </source>
</evidence>
<evidence type="ECO:0000313" key="4">
    <source>
        <dbReference type="Proteomes" id="UP001283361"/>
    </source>
</evidence>
<feature type="region of interest" description="Disordered" evidence="1">
    <location>
        <begin position="223"/>
        <end position="292"/>
    </location>
</feature>
<keyword evidence="2" id="KW-1133">Transmembrane helix</keyword>
<evidence type="ECO:0008006" key="5">
    <source>
        <dbReference type="Google" id="ProtNLM"/>
    </source>
</evidence>
<keyword evidence="2" id="KW-0812">Transmembrane</keyword>
<feature type="transmembrane region" description="Helical" evidence="2">
    <location>
        <begin position="423"/>
        <end position="442"/>
    </location>
</feature>
<dbReference type="InterPro" id="IPR050327">
    <property type="entry name" value="Proton-linked_MCT"/>
</dbReference>
<dbReference type="Gene3D" id="1.20.1250.20">
    <property type="entry name" value="MFS general substrate transporter like domains"/>
    <property type="match status" value="2"/>
</dbReference>
<keyword evidence="4" id="KW-1185">Reference proteome</keyword>
<feature type="transmembrane region" description="Helical" evidence="2">
    <location>
        <begin position="493"/>
        <end position="514"/>
    </location>
</feature>
<feature type="transmembrane region" description="Helical" evidence="2">
    <location>
        <begin position="125"/>
        <end position="148"/>
    </location>
</feature>
<dbReference type="PANTHER" id="PTHR11360">
    <property type="entry name" value="MONOCARBOXYLATE TRANSPORTER"/>
    <property type="match status" value="1"/>
</dbReference>
<dbReference type="GO" id="GO:0008028">
    <property type="term" value="F:monocarboxylic acid transmembrane transporter activity"/>
    <property type="evidence" value="ECO:0007669"/>
    <property type="project" value="TreeGrafter"/>
</dbReference>
<feature type="transmembrane region" description="Helical" evidence="2">
    <location>
        <begin position="462"/>
        <end position="481"/>
    </location>
</feature>
<name>A0AAE0XPJ6_9GAST</name>
<gene>
    <name evidence="3" type="ORF">RRG08_015865</name>
</gene>
<feature type="transmembrane region" description="Helical" evidence="2">
    <location>
        <begin position="155"/>
        <end position="172"/>
    </location>
</feature>
<dbReference type="PANTHER" id="PTHR11360:SF284">
    <property type="entry name" value="EG:103B4.3 PROTEIN-RELATED"/>
    <property type="match status" value="1"/>
</dbReference>
<sequence>MDLQEDFESTETNVHSFTERNGKIPVDRGWAWFVLLGATVNVMALMIFLRAASLLFIFFLEMYQASATMTTLVFALSSVTFSTSNIIASTVLLRHFEVRSLCITGAVVNFFTIVCIAFAPNIIVVNILFAVLGSAHGLIVVPQLTLVGRYFKKRLSLATATTTVGISVATIGSTPLTQMLLDMYGVRGTVLILAAVTLHCVPASMLLRPISFYNLVSTKETSVNEDSFPKPGELESSNRMKNENSAPKEEQDKLEKKVTENETKSHLLKNEIKNRHSIKIPGKMPQRRQRSVSESWHVSMRTTNNLDHLYSNSHIYENNDHNSVAFNSRTNYKGITTSVSSILSMSLKYLSDTNSLYGSSLSQFRNPHQLKTLSELDVKSNINREVRLASPEQVLLSENHSKDCNGTNKSFIPKLKESASKSIYTNPVSVLLLLASGLGIHAQAGINYMPATGVENGLNEKQIALLLTALGVADVVSKFAVGVLADASIISRINIACLSQLIIGAVFQAVAVFQGFTLMIVLQVLVGLCIGVFHVLLPVITVDLLGVQHMGHIVAGYMLINGITNALDHLVVGSLSDLTGSYYGSYHYMGALALMSVAMLRARPLIQRCFKSKYSEVKQDEAG</sequence>
<organism evidence="3 4">
    <name type="scientific">Elysia crispata</name>
    <name type="common">lettuce slug</name>
    <dbReference type="NCBI Taxonomy" id="231223"/>
    <lineage>
        <taxon>Eukaryota</taxon>
        <taxon>Metazoa</taxon>
        <taxon>Spiralia</taxon>
        <taxon>Lophotrochozoa</taxon>
        <taxon>Mollusca</taxon>
        <taxon>Gastropoda</taxon>
        <taxon>Heterobranchia</taxon>
        <taxon>Euthyneura</taxon>
        <taxon>Panpulmonata</taxon>
        <taxon>Sacoglossa</taxon>
        <taxon>Placobranchoidea</taxon>
        <taxon>Plakobranchidae</taxon>
        <taxon>Elysia</taxon>
    </lineage>
</organism>
<feature type="compositionally biased region" description="Basic and acidic residues" evidence="1">
    <location>
        <begin position="232"/>
        <end position="274"/>
    </location>
</feature>
<feature type="transmembrane region" description="Helical" evidence="2">
    <location>
        <begin position="585"/>
        <end position="602"/>
    </location>
</feature>
<dbReference type="EMBL" id="JAWDGP010007893">
    <property type="protein sequence ID" value="KAK3701445.1"/>
    <property type="molecule type" value="Genomic_DNA"/>
</dbReference>
<comment type="caution">
    <text evidence="3">The sequence shown here is derived from an EMBL/GenBank/DDBJ whole genome shotgun (WGS) entry which is preliminary data.</text>
</comment>
<feature type="transmembrane region" description="Helical" evidence="2">
    <location>
        <begin position="184"/>
        <end position="207"/>
    </location>
</feature>
<dbReference type="InterPro" id="IPR036259">
    <property type="entry name" value="MFS_trans_sf"/>
</dbReference>
<protein>
    <recommendedName>
        <fullName evidence="5">Monocarboxylate transporter</fullName>
    </recommendedName>
</protein>
<reference evidence="3" key="1">
    <citation type="journal article" date="2023" name="G3 (Bethesda)">
        <title>A reference genome for the long-term kleptoplast-retaining sea slug Elysia crispata morphotype clarki.</title>
        <authorList>
            <person name="Eastman K.E."/>
            <person name="Pendleton A.L."/>
            <person name="Shaikh M.A."/>
            <person name="Suttiyut T."/>
            <person name="Ogas R."/>
            <person name="Tomko P."/>
            <person name="Gavelis G."/>
            <person name="Widhalm J.R."/>
            <person name="Wisecaver J.H."/>
        </authorList>
    </citation>
    <scope>NUCLEOTIDE SEQUENCE</scope>
    <source>
        <strain evidence="3">ECLA1</strain>
    </source>
</reference>
<feature type="transmembrane region" description="Helical" evidence="2">
    <location>
        <begin position="100"/>
        <end position="119"/>
    </location>
</feature>